<accession>A0A3P8CIZ1</accession>
<gene>
    <name evidence="1" type="ORF">SBAD_LOCUS11275</name>
</gene>
<protein>
    <submittedName>
        <fullName evidence="1">Uncharacterized protein</fullName>
    </submittedName>
</protein>
<sequence length="207" mass="22810">MLQVGQQIASLKPEIIFEVTSHGVSDLRRFLFYLNSFANGSAETDYCSCTPCCYDISMPMDAQLSHRLSQELIMDGLNVSAVMFFPGSHGTDGNAVLKSAEVIPLLFIKEIYQQKKLVIFSQPSRCCDEAPSMAQELLTLGHVLYQKLDALQEKVVFVLSGELAAKHTSFGPNSAAAEDFDNHCGHWASTLHPKYLLDYAAKNAAEV</sequence>
<evidence type="ECO:0000313" key="1">
    <source>
        <dbReference type="EMBL" id="VDP38632.1"/>
    </source>
</evidence>
<dbReference type="Gene3D" id="3.40.830.10">
    <property type="entry name" value="LigB-like"/>
    <property type="match status" value="1"/>
</dbReference>
<evidence type="ECO:0000313" key="2">
    <source>
        <dbReference type="Proteomes" id="UP000270296"/>
    </source>
</evidence>
<organism evidence="1 2">
    <name type="scientific">Soboliphyme baturini</name>
    <dbReference type="NCBI Taxonomy" id="241478"/>
    <lineage>
        <taxon>Eukaryota</taxon>
        <taxon>Metazoa</taxon>
        <taxon>Ecdysozoa</taxon>
        <taxon>Nematoda</taxon>
        <taxon>Enoplea</taxon>
        <taxon>Dorylaimia</taxon>
        <taxon>Dioctophymatida</taxon>
        <taxon>Dioctophymatoidea</taxon>
        <taxon>Soboliphymatidae</taxon>
        <taxon>Soboliphyme</taxon>
    </lineage>
</organism>
<proteinExistence type="predicted"/>
<dbReference type="OrthoDB" id="2132071at2759"/>
<dbReference type="AlphaFoldDB" id="A0A3P8CIZ1"/>
<dbReference type="Proteomes" id="UP000270296">
    <property type="component" value="Unassembled WGS sequence"/>
</dbReference>
<name>A0A3P8CIZ1_9BILA</name>
<dbReference type="EMBL" id="UZAM01015368">
    <property type="protein sequence ID" value="VDP38632.1"/>
    <property type="molecule type" value="Genomic_DNA"/>
</dbReference>
<reference evidence="1 2" key="1">
    <citation type="submission" date="2018-11" db="EMBL/GenBank/DDBJ databases">
        <authorList>
            <consortium name="Pathogen Informatics"/>
        </authorList>
    </citation>
    <scope>NUCLEOTIDE SEQUENCE [LARGE SCALE GENOMIC DNA]</scope>
</reference>
<keyword evidence="2" id="KW-1185">Reference proteome</keyword>